<evidence type="ECO:0000256" key="1">
    <source>
        <dbReference type="SAM" id="Coils"/>
    </source>
</evidence>
<keyword evidence="1" id="KW-0175">Coiled coil</keyword>
<dbReference type="AlphaFoldDB" id="A0A2S8F2X5"/>
<evidence type="ECO:0000256" key="2">
    <source>
        <dbReference type="SAM" id="SignalP"/>
    </source>
</evidence>
<evidence type="ECO:0000313" key="3">
    <source>
        <dbReference type="EMBL" id="PQO26516.1"/>
    </source>
</evidence>
<feature type="chain" id="PRO_5015404536" evidence="2">
    <location>
        <begin position="29"/>
        <end position="972"/>
    </location>
</feature>
<proteinExistence type="predicted"/>
<dbReference type="EMBL" id="PUIB01000031">
    <property type="protein sequence ID" value="PQO26516.1"/>
    <property type="molecule type" value="Genomic_DNA"/>
</dbReference>
<keyword evidence="2" id="KW-0732">Signal</keyword>
<dbReference type="Proteomes" id="UP000239388">
    <property type="component" value="Unassembled WGS sequence"/>
</dbReference>
<dbReference type="OrthoDB" id="288399at2"/>
<feature type="coiled-coil region" evidence="1">
    <location>
        <begin position="936"/>
        <end position="970"/>
    </location>
</feature>
<gene>
    <name evidence="3" type="ORF">C5Y98_30725</name>
</gene>
<organism evidence="3 4">
    <name type="scientific">Blastopirellula marina</name>
    <dbReference type="NCBI Taxonomy" id="124"/>
    <lineage>
        <taxon>Bacteria</taxon>
        <taxon>Pseudomonadati</taxon>
        <taxon>Planctomycetota</taxon>
        <taxon>Planctomycetia</taxon>
        <taxon>Pirellulales</taxon>
        <taxon>Pirellulaceae</taxon>
        <taxon>Blastopirellula</taxon>
    </lineage>
</organism>
<feature type="signal peptide" evidence="2">
    <location>
        <begin position="1"/>
        <end position="28"/>
    </location>
</feature>
<protein>
    <submittedName>
        <fullName evidence="3">Uncharacterized protein</fullName>
    </submittedName>
</protein>
<reference evidence="3 4" key="1">
    <citation type="submission" date="2018-02" db="EMBL/GenBank/DDBJ databases">
        <title>Comparative genomes isolates from brazilian mangrove.</title>
        <authorList>
            <person name="Araujo J.E."/>
            <person name="Taketani R.G."/>
            <person name="Silva M.C.P."/>
            <person name="Loureco M.V."/>
            <person name="Andreote F.D."/>
        </authorList>
    </citation>
    <scope>NUCLEOTIDE SEQUENCE [LARGE SCALE GENOMIC DNA]</scope>
    <source>
        <strain evidence="3 4">NAP PRIS-MGV</strain>
    </source>
</reference>
<evidence type="ECO:0000313" key="4">
    <source>
        <dbReference type="Proteomes" id="UP000239388"/>
    </source>
</evidence>
<accession>A0A2S8F2X5</accession>
<name>A0A2S8F2X5_9BACT</name>
<dbReference type="RefSeq" id="WP_105360192.1">
    <property type="nucleotide sequence ID" value="NZ_PUIB01000031.1"/>
</dbReference>
<comment type="caution">
    <text evidence="3">The sequence shown here is derived from an EMBL/GenBank/DDBJ whole genome shotgun (WGS) entry which is preliminary data.</text>
</comment>
<sequence>MTRLHRTSSLAFFLAYGLALLASRSALAEVTSLTLPEKYADFAINPATGDIAAVSAENNSAAFFAGAALAKGKTEPAAKIRVGATPCSVFFKQFGEKSVFAVVCSQDSHMYLINAQAPFDLIAKVSLSQSGVSLVTGSINPEDPFLYYCFGSGHGSSTGVVSLRTNRDCGLAFNDSMDCAISAQGDIAYRRGPWSPSGFESMRRTNALTADKPEFARVFYDHNSTSGYVPDPFDRFTAAGKGIYSATLEKKEAELNFPPSAFFRSRPIIVGEEQVDRFSSSFNREAKSGTVKLLAASYNTFTSVGETVSVAHRVTDENTNLPRGVSSQADFKRVAKRRRLFADDPRDRVVLAESNLLHFVPLADFQIPQEPFLLAKLEGADAVLINRPAKMTLRPLSPDVKLTIDDKPEGMQASGETLTWTPTDEQVGPTPIVTTLSWKDIQRTVRFEVEVKYPSVSLPFAPAGILLSPAEDLAAIWSGTPNNRPTGFANAGPAEPQELALIDLKTGKVQASRQIVDPIRTVAFAGENLAVTAGTAQSPRCELLKLADLERAKSLVAGGPIQQIKAGENLLVINTATSVEAYDLTTFERKGTYPKSRQTQESLNDYGILTEHFLLDYDFQPKLLLSGLPVPMVDRNAPLPSILAINSRPQNQVDMRLGLNQPIRPLIRVDVPNRDLAVTLYLQTQRTTRNDFARSSEVEFEYTVAATGAVDKRQVLLRTRIVTNTGSNSETGGTLLKVTNNNAYVVIQDALYVWPLQSSSGETKEVQPLRWLPQQSALTLSPEKTTVLSHKTRGGKAPIVYSMPAPGDGMKIDAKTGQVTLDNAAVIASAAESLAKQFDGKARGGSAVNALRLELPQILTQATKLLGRKFDGVPVAVPVVVTASDADLASDTLKYFVIADVPTDDLIARLKELEEERSARMAASPPQVGGRPPVGPQNAATEIEALQKKVADLEERVQLLTRQMNLLLKASE</sequence>